<keyword evidence="2" id="KW-1185">Reference proteome</keyword>
<gene>
    <name evidence="1" type="ORF">F383_19815</name>
</gene>
<organism evidence="1 2">
    <name type="scientific">Gossypium arboreum</name>
    <name type="common">Tree cotton</name>
    <name type="synonym">Gossypium nanking</name>
    <dbReference type="NCBI Taxonomy" id="29729"/>
    <lineage>
        <taxon>Eukaryota</taxon>
        <taxon>Viridiplantae</taxon>
        <taxon>Streptophyta</taxon>
        <taxon>Embryophyta</taxon>
        <taxon>Tracheophyta</taxon>
        <taxon>Spermatophyta</taxon>
        <taxon>Magnoliopsida</taxon>
        <taxon>eudicotyledons</taxon>
        <taxon>Gunneridae</taxon>
        <taxon>Pentapetalae</taxon>
        <taxon>rosids</taxon>
        <taxon>malvids</taxon>
        <taxon>Malvales</taxon>
        <taxon>Malvaceae</taxon>
        <taxon>Malvoideae</taxon>
        <taxon>Gossypium</taxon>
    </lineage>
</organism>
<evidence type="ECO:0000313" key="1">
    <source>
        <dbReference type="EMBL" id="KHF99904.1"/>
    </source>
</evidence>
<name>A0A0B0MGL1_GOSAR</name>
<protein>
    <submittedName>
        <fullName evidence="1">Uncharacterized protein</fullName>
    </submittedName>
</protein>
<evidence type="ECO:0000313" key="2">
    <source>
        <dbReference type="Proteomes" id="UP000032142"/>
    </source>
</evidence>
<comment type="caution">
    <text evidence="1">The sequence shown here is derived from an EMBL/GenBank/DDBJ whole genome shotgun (WGS) entry which is preliminary data.</text>
</comment>
<dbReference type="Proteomes" id="UP000032142">
    <property type="component" value="Unassembled WGS sequence"/>
</dbReference>
<accession>A0A0B0MGL1</accession>
<proteinExistence type="predicted"/>
<sequence>MLTLEISTSLLTQADDHDVATRCCLHKLTRICNTCWITQSLVGRTDQYPKQ</sequence>
<reference evidence="2" key="1">
    <citation type="submission" date="2014-09" db="EMBL/GenBank/DDBJ databases">
        <authorList>
            <person name="Mudge J."/>
            <person name="Ramaraj T."/>
            <person name="Lindquist I.E."/>
            <person name="Bharti A.K."/>
            <person name="Sundararajan A."/>
            <person name="Cameron C.T."/>
            <person name="Woodward J.E."/>
            <person name="May G.D."/>
            <person name="Brubaker C."/>
            <person name="Broadhvest J."/>
            <person name="Wilkins T.A."/>
        </authorList>
    </citation>
    <scope>NUCLEOTIDE SEQUENCE</scope>
    <source>
        <strain evidence="2">cv. AKA8401</strain>
    </source>
</reference>
<dbReference type="AlphaFoldDB" id="A0A0B0MGL1"/>
<dbReference type="EMBL" id="JRRC01101944">
    <property type="protein sequence ID" value="KHF99904.1"/>
    <property type="molecule type" value="Genomic_DNA"/>
</dbReference>